<evidence type="ECO:0000256" key="4">
    <source>
        <dbReference type="ARBA" id="ARBA00023033"/>
    </source>
</evidence>
<evidence type="ECO:0000313" key="7">
    <source>
        <dbReference type="Proteomes" id="UP000887572"/>
    </source>
</evidence>
<evidence type="ECO:0000313" key="8">
    <source>
        <dbReference type="WBParaSite" id="Gr19_v10_g5747.t1"/>
    </source>
</evidence>
<feature type="binding site" description="axial binding residue" evidence="5">
    <location>
        <position position="459"/>
    </location>
    <ligand>
        <name>heme</name>
        <dbReference type="ChEBI" id="CHEBI:30413"/>
    </ligand>
    <ligandPart>
        <name>Fe</name>
        <dbReference type="ChEBI" id="CHEBI:18248"/>
    </ligandPart>
</feature>
<dbReference type="GO" id="GO:0005506">
    <property type="term" value="F:iron ion binding"/>
    <property type="evidence" value="ECO:0007669"/>
    <property type="project" value="InterPro"/>
</dbReference>
<dbReference type="InterPro" id="IPR002401">
    <property type="entry name" value="Cyt_P450_E_grp-I"/>
</dbReference>
<dbReference type="GO" id="GO:0016712">
    <property type="term" value="F:oxidoreductase activity, acting on paired donors, with incorporation or reduction of molecular oxygen, reduced flavin or flavoprotein as one donor, and incorporation of one atom of oxygen"/>
    <property type="evidence" value="ECO:0007669"/>
    <property type="project" value="TreeGrafter"/>
</dbReference>
<keyword evidence="4 6" id="KW-0503">Monooxygenase</keyword>
<dbReference type="InterPro" id="IPR036396">
    <property type="entry name" value="Cyt_P450_sf"/>
</dbReference>
<dbReference type="GO" id="GO:0005737">
    <property type="term" value="C:cytoplasm"/>
    <property type="evidence" value="ECO:0007669"/>
    <property type="project" value="TreeGrafter"/>
</dbReference>
<sequence length="517" mass="59274">MFVGLCLLYVFTILFWNFVWKRRKLPPGPTPLPLMGNLHQLAHFPEHGGAVAYTHYAKQYGPVYTLWMGESSGRYFFGITEIMPVTHGLFGVTRTNGESWQFLRRNALSTLRDLGMGRNRMSQELVIGLRKMSEKIRGEIKRQGPIGIDLIGPINELIGSSINLLLYGHSLEEEDLSAFWLYKGHIKELFMLFIWKTTQIVCSSPLWWLRYFPPFAATYKLIEKTITVAFQSIDKEIGKIVKRREWEQQNGLGDGEMTSLVDNFLDVVQKAEERKKRGDVPFKQDKYFHMDALRSLCFDFFLAANETNSNTLHFMVIYMILNQQIQSKLHNELKTYAAEKGLLPKCEEQADDLSDWLCSSIGLEHRPFLPYTNAVINETIRLVNLIPFNLSHLALEDMQIGNFIVKRGTPIVPQVSSVLFDEKLYPEPDRFLPERFLDDEGRLKKSDELIAFGVGKRQCAGEALARMTLFLFAANFFLAYKVLPSDPLNPPSPEKVGGLSVYTEEFTCHVVPYSDIN</sequence>
<dbReference type="GO" id="GO:0006805">
    <property type="term" value="P:xenobiotic metabolic process"/>
    <property type="evidence" value="ECO:0007669"/>
    <property type="project" value="TreeGrafter"/>
</dbReference>
<dbReference type="PANTHER" id="PTHR24300">
    <property type="entry name" value="CYTOCHROME P450 508A4-RELATED"/>
    <property type="match status" value="1"/>
</dbReference>
<protein>
    <submittedName>
        <fullName evidence="8">Cytochrome P450</fullName>
    </submittedName>
</protein>
<evidence type="ECO:0000256" key="2">
    <source>
        <dbReference type="ARBA" id="ARBA00022723"/>
    </source>
</evidence>
<accession>A0A914I0F9</accession>
<dbReference type="Gene3D" id="1.10.630.10">
    <property type="entry name" value="Cytochrome P450"/>
    <property type="match status" value="1"/>
</dbReference>
<dbReference type="SUPFAM" id="SSF48264">
    <property type="entry name" value="Cytochrome P450"/>
    <property type="match status" value="1"/>
</dbReference>
<keyword evidence="2 5" id="KW-0479">Metal-binding</keyword>
<reference evidence="8" key="1">
    <citation type="submission" date="2022-11" db="UniProtKB">
        <authorList>
            <consortium name="WormBaseParasite"/>
        </authorList>
    </citation>
    <scope>IDENTIFICATION</scope>
</reference>
<comment type="similarity">
    <text evidence="1 6">Belongs to the cytochrome P450 family.</text>
</comment>
<dbReference type="AlphaFoldDB" id="A0A914I0F9"/>
<dbReference type="GO" id="GO:0006082">
    <property type="term" value="P:organic acid metabolic process"/>
    <property type="evidence" value="ECO:0007669"/>
    <property type="project" value="TreeGrafter"/>
</dbReference>
<organism evidence="7 8">
    <name type="scientific">Globodera rostochiensis</name>
    <name type="common">Golden nematode worm</name>
    <name type="synonym">Heterodera rostochiensis</name>
    <dbReference type="NCBI Taxonomy" id="31243"/>
    <lineage>
        <taxon>Eukaryota</taxon>
        <taxon>Metazoa</taxon>
        <taxon>Ecdysozoa</taxon>
        <taxon>Nematoda</taxon>
        <taxon>Chromadorea</taxon>
        <taxon>Rhabditida</taxon>
        <taxon>Tylenchina</taxon>
        <taxon>Tylenchomorpha</taxon>
        <taxon>Tylenchoidea</taxon>
        <taxon>Heteroderidae</taxon>
        <taxon>Heteroderinae</taxon>
        <taxon>Globodera</taxon>
    </lineage>
</organism>
<comment type="cofactor">
    <cofactor evidence="5">
        <name>heme</name>
        <dbReference type="ChEBI" id="CHEBI:30413"/>
    </cofactor>
</comment>
<evidence type="ECO:0000256" key="6">
    <source>
        <dbReference type="RuleBase" id="RU000461"/>
    </source>
</evidence>
<dbReference type="InterPro" id="IPR001128">
    <property type="entry name" value="Cyt_P450"/>
</dbReference>
<dbReference type="PRINTS" id="PR00463">
    <property type="entry name" value="EP450I"/>
</dbReference>
<dbReference type="WBParaSite" id="Gr19_v10_g5747.t1">
    <property type="protein sequence ID" value="Gr19_v10_g5747.t1"/>
    <property type="gene ID" value="Gr19_v10_g5747"/>
</dbReference>
<dbReference type="InterPro" id="IPR017972">
    <property type="entry name" value="Cyt_P450_CS"/>
</dbReference>
<keyword evidence="5 6" id="KW-0349">Heme</keyword>
<evidence type="ECO:0000256" key="3">
    <source>
        <dbReference type="ARBA" id="ARBA00023004"/>
    </source>
</evidence>
<name>A0A914I0F9_GLORO</name>
<dbReference type="InterPro" id="IPR050182">
    <property type="entry name" value="Cytochrome_P450_fam2"/>
</dbReference>
<dbReference type="PRINTS" id="PR00385">
    <property type="entry name" value="P450"/>
</dbReference>
<proteinExistence type="inferred from homology"/>
<evidence type="ECO:0000256" key="5">
    <source>
        <dbReference type="PIRSR" id="PIRSR602401-1"/>
    </source>
</evidence>
<keyword evidence="3 5" id="KW-0408">Iron</keyword>
<keyword evidence="6" id="KW-0560">Oxidoreductase</keyword>
<dbReference type="PROSITE" id="PS00086">
    <property type="entry name" value="CYTOCHROME_P450"/>
    <property type="match status" value="1"/>
</dbReference>
<dbReference type="PANTHER" id="PTHR24300:SF369">
    <property type="entry name" value="CYTOCHROME P450 FAMILY"/>
    <property type="match status" value="1"/>
</dbReference>
<evidence type="ECO:0000256" key="1">
    <source>
        <dbReference type="ARBA" id="ARBA00010617"/>
    </source>
</evidence>
<dbReference type="Pfam" id="PF00067">
    <property type="entry name" value="p450"/>
    <property type="match status" value="2"/>
</dbReference>
<keyword evidence="7" id="KW-1185">Reference proteome</keyword>
<dbReference type="Proteomes" id="UP000887572">
    <property type="component" value="Unplaced"/>
</dbReference>
<dbReference type="GO" id="GO:0020037">
    <property type="term" value="F:heme binding"/>
    <property type="evidence" value="ECO:0007669"/>
    <property type="project" value="InterPro"/>
</dbReference>